<evidence type="ECO:0000313" key="4">
    <source>
        <dbReference type="Proteomes" id="UP001479436"/>
    </source>
</evidence>
<feature type="region of interest" description="Disordered" evidence="1">
    <location>
        <begin position="136"/>
        <end position="166"/>
    </location>
</feature>
<reference evidence="3 4" key="1">
    <citation type="submission" date="2023-04" db="EMBL/GenBank/DDBJ databases">
        <title>Genome of Basidiobolus ranarum AG-B5.</title>
        <authorList>
            <person name="Stajich J.E."/>
            <person name="Carter-House D."/>
            <person name="Gryganskyi A."/>
        </authorList>
    </citation>
    <scope>NUCLEOTIDE SEQUENCE [LARGE SCALE GENOMIC DNA]</scope>
    <source>
        <strain evidence="3 4">AG-B5</strain>
    </source>
</reference>
<organism evidence="3 4">
    <name type="scientific">Basidiobolus ranarum</name>
    <dbReference type="NCBI Taxonomy" id="34480"/>
    <lineage>
        <taxon>Eukaryota</taxon>
        <taxon>Fungi</taxon>
        <taxon>Fungi incertae sedis</taxon>
        <taxon>Zoopagomycota</taxon>
        <taxon>Entomophthoromycotina</taxon>
        <taxon>Basidiobolomycetes</taxon>
        <taxon>Basidiobolales</taxon>
        <taxon>Basidiobolaceae</taxon>
        <taxon>Basidiobolus</taxon>
    </lineage>
</organism>
<feature type="transmembrane region" description="Helical" evidence="2">
    <location>
        <begin position="68"/>
        <end position="86"/>
    </location>
</feature>
<keyword evidence="2" id="KW-0812">Transmembrane</keyword>
<evidence type="ECO:0000256" key="1">
    <source>
        <dbReference type="SAM" id="MobiDB-lite"/>
    </source>
</evidence>
<dbReference type="Proteomes" id="UP001479436">
    <property type="component" value="Unassembled WGS sequence"/>
</dbReference>
<keyword evidence="2" id="KW-1133">Transmembrane helix</keyword>
<protein>
    <submittedName>
        <fullName evidence="3">Uncharacterized protein</fullName>
    </submittedName>
</protein>
<feature type="transmembrane region" description="Helical" evidence="2">
    <location>
        <begin position="37"/>
        <end position="56"/>
    </location>
</feature>
<sequence>MDTKTQGKGHSKRQSLYRLSRTFGHLAPRPISIIKKILLYCIYIAVTVGMLLFGYFRKRIPLQEFIPLMVIYIIVPAIALVVVHLFESSKEHDWEVEGMFDAHGSKPSSPPTPLPQVLTFEHRTRTNSTNADMCTISLESDEEPITTAKTTPSKGKRKMKDNIARK</sequence>
<keyword evidence="4" id="KW-1185">Reference proteome</keyword>
<dbReference type="EMBL" id="JASJQH010000228">
    <property type="protein sequence ID" value="KAK9765763.1"/>
    <property type="molecule type" value="Genomic_DNA"/>
</dbReference>
<accession>A0ABR2WW58</accession>
<keyword evidence="2" id="KW-0472">Membrane</keyword>
<comment type="caution">
    <text evidence="3">The sequence shown here is derived from an EMBL/GenBank/DDBJ whole genome shotgun (WGS) entry which is preliminary data.</text>
</comment>
<gene>
    <name evidence="3" type="ORF">K7432_005646</name>
</gene>
<proteinExistence type="predicted"/>
<name>A0ABR2WW58_9FUNG</name>
<evidence type="ECO:0000256" key="2">
    <source>
        <dbReference type="SAM" id="Phobius"/>
    </source>
</evidence>
<evidence type="ECO:0000313" key="3">
    <source>
        <dbReference type="EMBL" id="KAK9765763.1"/>
    </source>
</evidence>